<dbReference type="GO" id="GO:0005886">
    <property type="term" value="C:plasma membrane"/>
    <property type="evidence" value="ECO:0007669"/>
    <property type="project" value="UniProtKB-SubCell"/>
</dbReference>
<feature type="transmembrane region" description="Helical" evidence="7">
    <location>
        <begin position="197"/>
        <end position="223"/>
    </location>
</feature>
<protein>
    <recommendedName>
        <fullName evidence="10">MATE family efflux transporter</fullName>
    </recommendedName>
</protein>
<dbReference type="AlphaFoldDB" id="A0A556ASB4"/>
<feature type="transmembrane region" description="Helical" evidence="7">
    <location>
        <begin position="421"/>
        <end position="440"/>
    </location>
</feature>
<feature type="transmembrane region" description="Helical" evidence="7">
    <location>
        <begin position="104"/>
        <end position="127"/>
    </location>
</feature>
<dbReference type="PANTHER" id="PTHR43549:SF3">
    <property type="entry name" value="MULTIDRUG RESISTANCE PROTEIN YPNP-RELATED"/>
    <property type="match status" value="1"/>
</dbReference>
<dbReference type="GO" id="GO:0042910">
    <property type="term" value="F:xenobiotic transmembrane transporter activity"/>
    <property type="evidence" value="ECO:0007669"/>
    <property type="project" value="InterPro"/>
</dbReference>
<evidence type="ECO:0000256" key="2">
    <source>
        <dbReference type="ARBA" id="ARBA00022448"/>
    </source>
</evidence>
<dbReference type="Pfam" id="PF01554">
    <property type="entry name" value="MatE"/>
    <property type="match status" value="2"/>
</dbReference>
<dbReference type="Proteomes" id="UP000318405">
    <property type="component" value="Unassembled WGS sequence"/>
</dbReference>
<evidence type="ECO:0000313" key="9">
    <source>
        <dbReference type="Proteomes" id="UP000318405"/>
    </source>
</evidence>
<feature type="transmembrane region" description="Helical" evidence="7">
    <location>
        <begin position="51"/>
        <end position="69"/>
    </location>
</feature>
<evidence type="ECO:0000256" key="3">
    <source>
        <dbReference type="ARBA" id="ARBA00022475"/>
    </source>
</evidence>
<keyword evidence="5 7" id="KW-1133">Transmembrane helix</keyword>
<gene>
    <name evidence="8" type="ORF">FOZ76_10490</name>
</gene>
<reference evidence="8 9" key="1">
    <citation type="submission" date="2019-07" db="EMBL/GenBank/DDBJ databases">
        <title>Qingshengfaniella alkalisoli gen. nov., sp. nov., isolated from saline soil.</title>
        <authorList>
            <person name="Xu L."/>
            <person name="Huang X.-X."/>
            <person name="Sun J.-Q."/>
        </authorList>
    </citation>
    <scope>NUCLEOTIDE SEQUENCE [LARGE SCALE GENOMIC DNA]</scope>
    <source>
        <strain evidence="8 9">DSM 27279</strain>
    </source>
</reference>
<evidence type="ECO:0000313" key="8">
    <source>
        <dbReference type="EMBL" id="TSH95810.1"/>
    </source>
</evidence>
<keyword evidence="3" id="KW-1003">Cell membrane</keyword>
<dbReference type="InterPro" id="IPR002528">
    <property type="entry name" value="MATE_fam"/>
</dbReference>
<evidence type="ECO:0000256" key="6">
    <source>
        <dbReference type="ARBA" id="ARBA00023136"/>
    </source>
</evidence>
<feature type="transmembrane region" description="Helical" evidence="7">
    <location>
        <begin position="244"/>
        <end position="269"/>
    </location>
</feature>
<dbReference type="OrthoDB" id="9001572at2"/>
<sequence length="468" mass="47753">MHGTTLASRRLRPAAAFGYAMPLFLAISRLALPNLVAFAAQLLMATVDGMVAARLGATALAGVALVLPLQMLIGQTSNGAFGAAVGGMIARSTGARDAAAMRSVAWHAVLTAGVIGVLFCVGGVAFAPRALAAMGGSGDVLAEAVRYATPIFLGCVGVWLTGALAGIARGQGRMWLPAGALICAAAMHALLAPRLAAHWGVAGIGASWAASYTLSLLPLVVAVHRTRALAGLREFRWQSPVARSILRIGVPSIGAVLLANLSVVLATSYATRYGQDVLIGFGIGARFEYVLVPFAFSIGMSLVALAGQARGAGDHLAARRYAMAGVLGSGLLLGVIGSAAALFPALWLRWFDIAPAAHDAAALYLRHVGPFYLFFGFGLTAFFASQAFGRIGPALGGAGLRVLGVAAGSAIAAALTPEPRAFFIAIACAFMLYGLANLYAIHLVSRPPARVAPQPGADDGLATGACSR</sequence>
<accession>A0A556ASB4</accession>
<feature type="transmembrane region" description="Helical" evidence="7">
    <location>
        <begin position="363"/>
        <end position="383"/>
    </location>
</feature>
<feature type="transmembrane region" description="Helical" evidence="7">
    <location>
        <begin position="147"/>
        <end position="167"/>
    </location>
</feature>
<evidence type="ECO:0000256" key="7">
    <source>
        <dbReference type="SAM" id="Phobius"/>
    </source>
</evidence>
<dbReference type="EMBL" id="VLTJ01000020">
    <property type="protein sequence ID" value="TSH95810.1"/>
    <property type="molecule type" value="Genomic_DNA"/>
</dbReference>
<keyword evidence="9" id="KW-1185">Reference proteome</keyword>
<comment type="caution">
    <text evidence="8">The sequence shown here is derived from an EMBL/GenBank/DDBJ whole genome shotgun (WGS) entry which is preliminary data.</text>
</comment>
<evidence type="ECO:0000256" key="1">
    <source>
        <dbReference type="ARBA" id="ARBA00004651"/>
    </source>
</evidence>
<feature type="transmembrane region" description="Helical" evidence="7">
    <location>
        <begin position="395"/>
        <end position="415"/>
    </location>
</feature>
<organism evidence="8 9">
    <name type="scientific">Verticiella sediminum</name>
    <dbReference type="NCBI Taxonomy" id="1247510"/>
    <lineage>
        <taxon>Bacteria</taxon>
        <taxon>Pseudomonadati</taxon>
        <taxon>Pseudomonadota</taxon>
        <taxon>Betaproteobacteria</taxon>
        <taxon>Burkholderiales</taxon>
        <taxon>Alcaligenaceae</taxon>
        <taxon>Verticiella</taxon>
    </lineage>
</organism>
<feature type="transmembrane region" description="Helical" evidence="7">
    <location>
        <begin position="21"/>
        <end position="45"/>
    </location>
</feature>
<feature type="transmembrane region" description="Helical" evidence="7">
    <location>
        <begin position="289"/>
        <end position="309"/>
    </location>
</feature>
<proteinExistence type="predicted"/>
<evidence type="ECO:0008006" key="10">
    <source>
        <dbReference type="Google" id="ProtNLM"/>
    </source>
</evidence>
<evidence type="ECO:0000256" key="5">
    <source>
        <dbReference type="ARBA" id="ARBA00022989"/>
    </source>
</evidence>
<evidence type="ECO:0000256" key="4">
    <source>
        <dbReference type="ARBA" id="ARBA00022692"/>
    </source>
</evidence>
<keyword evidence="2" id="KW-0813">Transport</keyword>
<keyword evidence="4 7" id="KW-0812">Transmembrane</keyword>
<dbReference type="GO" id="GO:0015297">
    <property type="term" value="F:antiporter activity"/>
    <property type="evidence" value="ECO:0007669"/>
    <property type="project" value="InterPro"/>
</dbReference>
<name>A0A556ASB4_9BURK</name>
<feature type="transmembrane region" description="Helical" evidence="7">
    <location>
        <begin position="174"/>
        <end position="191"/>
    </location>
</feature>
<comment type="subcellular location">
    <subcellularLocation>
        <location evidence="1">Cell membrane</location>
        <topology evidence="1">Multi-pass membrane protein</topology>
    </subcellularLocation>
</comment>
<feature type="transmembrane region" description="Helical" evidence="7">
    <location>
        <begin position="321"/>
        <end position="343"/>
    </location>
</feature>
<dbReference type="PANTHER" id="PTHR43549">
    <property type="entry name" value="MULTIDRUG RESISTANCE PROTEIN YPNP-RELATED"/>
    <property type="match status" value="1"/>
</dbReference>
<dbReference type="InterPro" id="IPR052031">
    <property type="entry name" value="Membrane_Transporter-Flippase"/>
</dbReference>
<keyword evidence="6 7" id="KW-0472">Membrane</keyword>